<evidence type="ECO:0008006" key="4">
    <source>
        <dbReference type="Google" id="ProtNLM"/>
    </source>
</evidence>
<dbReference type="Proteomes" id="UP001431209">
    <property type="component" value="Unassembled WGS sequence"/>
</dbReference>
<evidence type="ECO:0000256" key="1">
    <source>
        <dbReference type="SAM" id="MobiDB-lite"/>
    </source>
</evidence>
<evidence type="ECO:0000313" key="3">
    <source>
        <dbReference type="Proteomes" id="UP001431209"/>
    </source>
</evidence>
<feature type="compositionally biased region" description="Low complexity" evidence="1">
    <location>
        <begin position="42"/>
        <end position="55"/>
    </location>
</feature>
<feature type="compositionally biased region" description="Basic and acidic residues" evidence="1">
    <location>
        <begin position="182"/>
        <end position="258"/>
    </location>
</feature>
<evidence type="ECO:0000313" key="2">
    <source>
        <dbReference type="EMBL" id="KAL0480617.1"/>
    </source>
</evidence>
<organism evidence="2 3">
    <name type="scientific">Acrasis kona</name>
    <dbReference type="NCBI Taxonomy" id="1008807"/>
    <lineage>
        <taxon>Eukaryota</taxon>
        <taxon>Discoba</taxon>
        <taxon>Heterolobosea</taxon>
        <taxon>Tetramitia</taxon>
        <taxon>Eutetramitia</taxon>
        <taxon>Acrasidae</taxon>
        <taxon>Acrasis</taxon>
    </lineage>
</organism>
<proteinExistence type="predicted"/>
<name>A0AAW2YT79_9EUKA</name>
<reference evidence="2 3" key="1">
    <citation type="submission" date="2024-03" db="EMBL/GenBank/DDBJ databases">
        <title>The Acrasis kona genome and developmental transcriptomes reveal deep origins of eukaryotic multicellular pathways.</title>
        <authorList>
            <person name="Sheikh S."/>
            <person name="Fu C.-J."/>
            <person name="Brown M.W."/>
            <person name="Baldauf S.L."/>
        </authorList>
    </citation>
    <scope>NUCLEOTIDE SEQUENCE [LARGE SCALE GENOMIC DNA]</scope>
    <source>
        <strain evidence="2 3">ATCC MYA-3509</strain>
    </source>
</reference>
<gene>
    <name evidence="2" type="ORF">AKO1_006799</name>
</gene>
<feature type="region of interest" description="Disordered" evidence="1">
    <location>
        <begin position="1"/>
        <end position="20"/>
    </location>
</feature>
<keyword evidence="3" id="KW-1185">Reference proteome</keyword>
<feature type="region of interest" description="Disordered" evidence="1">
    <location>
        <begin position="29"/>
        <end position="73"/>
    </location>
</feature>
<accession>A0AAW2YT79</accession>
<protein>
    <recommendedName>
        <fullName evidence="4">AF4/FMR2 family member lilli</fullName>
    </recommendedName>
</protein>
<feature type="region of interest" description="Disordered" evidence="1">
    <location>
        <begin position="367"/>
        <end position="389"/>
    </location>
</feature>
<feature type="region of interest" description="Disordered" evidence="1">
    <location>
        <begin position="114"/>
        <end position="316"/>
    </location>
</feature>
<feature type="region of interest" description="Disordered" evidence="1">
    <location>
        <begin position="514"/>
        <end position="555"/>
    </location>
</feature>
<feature type="compositionally biased region" description="Basic residues" evidence="1">
    <location>
        <begin position="56"/>
        <end position="69"/>
    </location>
</feature>
<dbReference type="EMBL" id="JAOPGA020000676">
    <property type="protein sequence ID" value="KAL0480617.1"/>
    <property type="molecule type" value="Genomic_DNA"/>
</dbReference>
<feature type="compositionally biased region" description="Polar residues" evidence="1">
    <location>
        <begin position="531"/>
        <end position="550"/>
    </location>
</feature>
<sequence>MDDRDDSTSETDLPLQQYGSFEGSNFASSVRSSLMQVPARKSQSSNGLDGESSSSHKPKKSSSLRKKINKSLSAEEIAVQSPTAFLKILEEFNRPPILSPLMEVNISELQQLLDEKKKTSSKKSSSKKNDAPSASVIKPVTEPAAPKPNRNNSRSATDEYLYPKPTVEIKPSPPPAPRPTKSSKELLVDKLKTEREAAARLKKEQQEEEERKRIEEEKRLAEEKRLEEERKEKELLRLEEEKKKLEEQERIKEEEKKEKKEKRKSTSASSSSSKKKRKKGEQNSDSDQEQQQKAKRKKLNEDKKIKPVQKTSPIVNNNKKELVETAVKPVTTPPPAVITTNTNSNNNAASAPSLVITAAHTSTQQQTPTAVVIPPTPPPSSLGNGTATEKKERARNCKHRADSLFNQKSYNRAFTLYIRATILFIEAAIQADFDNDQQVGDIWGTTSMFCLQFLSRLSAKQTLEREKLGLVHVCIMLSAWKSGICRMIRWNRGAVSNVLSNDARKRSEVVHKKIEKDSGGGSAGGALNHNLKVSPTNSAESPSITPSASPGGSYATMPTGALKELQSDYRFLRNTMYVAEAHNPFEQFFISLHAAQELLPMSYRPIPCVNQRNPENDFLTMVTGVDAEVVWHYLSVKLKPFEEAERE</sequence>
<dbReference type="AlphaFoldDB" id="A0AAW2YT79"/>
<comment type="caution">
    <text evidence="2">The sequence shown here is derived from an EMBL/GenBank/DDBJ whole genome shotgun (WGS) entry which is preliminary data.</text>
</comment>